<dbReference type="AlphaFoldDB" id="A0A4Q0AI21"/>
<dbReference type="InterPro" id="IPR002060">
    <property type="entry name" value="Squ/phyt_synthse"/>
</dbReference>
<dbReference type="SFLD" id="SFLDG01018">
    <property type="entry name" value="Squalene/Phytoene_Synthase_Lik"/>
    <property type="match status" value="1"/>
</dbReference>
<dbReference type="PANTHER" id="PTHR31480">
    <property type="entry name" value="BIFUNCTIONAL LYCOPENE CYCLASE/PHYTOENE SYNTHASE"/>
    <property type="match status" value="1"/>
</dbReference>
<protein>
    <submittedName>
        <fullName evidence="2">Phytoene/squalene synthase family protein</fullName>
    </submittedName>
</protein>
<keyword evidence="1" id="KW-0808">Transferase</keyword>
<dbReference type="Gene3D" id="1.10.600.10">
    <property type="entry name" value="Farnesyl Diphosphate Synthase"/>
    <property type="match status" value="1"/>
</dbReference>
<comment type="caution">
    <text evidence="2">The sequence shown here is derived from an EMBL/GenBank/DDBJ whole genome shotgun (WGS) entry which is preliminary data.</text>
</comment>
<reference evidence="2" key="1">
    <citation type="submission" date="2019-01" db="EMBL/GenBank/DDBJ databases">
        <title>Genomic signatures and co-occurrence patterns of the ultra-small Saccharimodia (Patescibacteria phylum) suggest a symbiotic lifestyle.</title>
        <authorList>
            <person name="Lemos L."/>
            <person name="Medeiros J."/>
            <person name="Andreote F."/>
            <person name="Fernandes G."/>
            <person name="Varani A."/>
            <person name="Oliveira G."/>
            <person name="Pylro V."/>
        </authorList>
    </citation>
    <scope>NUCLEOTIDE SEQUENCE [LARGE SCALE GENOMIC DNA]</scope>
    <source>
        <strain evidence="2">AMD02</strain>
    </source>
</reference>
<evidence type="ECO:0000313" key="2">
    <source>
        <dbReference type="EMBL" id="RWZ78680.1"/>
    </source>
</evidence>
<dbReference type="EMBL" id="SCKX01000001">
    <property type="protein sequence ID" value="RWZ78680.1"/>
    <property type="molecule type" value="Genomic_DNA"/>
</dbReference>
<organism evidence="2 3">
    <name type="scientific">Candidatus Microsaccharimonas sossegonensis</name>
    <dbReference type="NCBI Taxonomy" id="2506948"/>
    <lineage>
        <taxon>Bacteria</taxon>
        <taxon>Candidatus Saccharimonadota</taxon>
        <taxon>Candidatus Saccharimonadia</taxon>
        <taxon>Candidatus Saccharimonadales</taxon>
        <taxon>Candidatus Saccharimonadaceae</taxon>
        <taxon>Candidatus Microsaccharimonas</taxon>
    </lineage>
</organism>
<dbReference type="InterPro" id="IPR008949">
    <property type="entry name" value="Isoprenoid_synthase_dom_sf"/>
</dbReference>
<dbReference type="Proteomes" id="UP000289257">
    <property type="component" value="Unassembled WGS sequence"/>
</dbReference>
<dbReference type="SFLD" id="SFLDG01212">
    <property type="entry name" value="Phytoene_synthase_like"/>
    <property type="match status" value="1"/>
</dbReference>
<dbReference type="Pfam" id="PF00494">
    <property type="entry name" value="SQS_PSY"/>
    <property type="match status" value="1"/>
</dbReference>
<evidence type="ECO:0000313" key="3">
    <source>
        <dbReference type="Proteomes" id="UP000289257"/>
    </source>
</evidence>
<dbReference type="SUPFAM" id="SSF48576">
    <property type="entry name" value="Terpenoid synthases"/>
    <property type="match status" value="1"/>
</dbReference>
<sequence length="274" mass="31046">MDRYTAASYKASKLITTTYSTSFGLSIRLFAASLRPHIYAIYGFVRIADEIVDTYKGANQRDLLNNLEAEIKQTLRSGYSTNPIIHAFASTARQFAIDNTLITPFFESMRMDLVPQHFDQKRYETYIYGSAEVVGLMCLKIFTNHTSLYDSLKTGAKHLGAAYQKINFLRDIAADAKGLGRWYFPIGSFETFDKDAKNTIEKDIEHDLALAAKAIAKLPSSSRKAVQLSYQYYRELLKIIKQTSSASLKQNRLRVNDLKKAALFLRNSLGRESD</sequence>
<dbReference type="InterPro" id="IPR044843">
    <property type="entry name" value="Trans_IPPS_bact-type"/>
</dbReference>
<gene>
    <name evidence="2" type="ORF">EOT05_02950</name>
</gene>
<dbReference type="GO" id="GO:0004311">
    <property type="term" value="F:geranylgeranyl diphosphate synthase activity"/>
    <property type="evidence" value="ECO:0007669"/>
    <property type="project" value="InterPro"/>
</dbReference>
<dbReference type="SFLD" id="SFLDS00005">
    <property type="entry name" value="Isoprenoid_Synthase_Type_I"/>
    <property type="match status" value="1"/>
</dbReference>
<accession>A0A4Q0AI21</accession>
<dbReference type="InterPro" id="IPR019845">
    <property type="entry name" value="Squalene/phytoene_synthase_CS"/>
</dbReference>
<keyword evidence="3" id="KW-1185">Reference proteome</keyword>
<proteinExistence type="predicted"/>
<name>A0A4Q0AI21_9BACT</name>
<dbReference type="GO" id="GO:0008299">
    <property type="term" value="P:isoprenoid biosynthetic process"/>
    <property type="evidence" value="ECO:0007669"/>
    <property type="project" value="UniProtKB-ARBA"/>
</dbReference>
<dbReference type="PROSITE" id="PS01045">
    <property type="entry name" value="SQUALEN_PHYTOEN_SYN_2"/>
    <property type="match status" value="1"/>
</dbReference>
<evidence type="ECO:0000256" key="1">
    <source>
        <dbReference type="ARBA" id="ARBA00022679"/>
    </source>
</evidence>